<feature type="domain" description="Carboxymuconolactone decarboxylase-like" evidence="1">
    <location>
        <begin position="60"/>
        <end position="127"/>
    </location>
</feature>
<dbReference type="InterPro" id="IPR003779">
    <property type="entry name" value="CMD-like"/>
</dbReference>
<dbReference type="GO" id="GO:0051920">
    <property type="term" value="F:peroxiredoxin activity"/>
    <property type="evidence" value="ECO:0007669"/>
    <property type="project" value="InterPro"/>
</dbReference>
<gene>
    <name evidence="2" type="ORF">IRI77_32430</name>
</gene>
<proteinExistence type="predicted"/>
<dbReference type="Pfam" id="PF02627">
    <property type="entry name" value="CMD"/>
    <property type="match status" value="1"/>
</dbReference>
<dbReference type="AlphaFoldDB" id="A0A7S7NPJ9"/>
<accession>A0A7S7NPJ9</accession>
<dbReference type="Gene3D" id="1.20.1290.10">
    <property type="entry name" value="AhpD-like"/>
    <property type="match status" value="1"/>
</dbReference>
<dbReference type="EMBL" id="CP063849">
    <property type="protein sequence ID" value="QOY87416.1"/>
    <property type="molecule type" value="Genomic_DNA"/>
</dbReference>
<sequence length="203" mass="21932">MSRIEGIAPQRAGFFLRLIYRLAVKITGKITGSAVLPEPITVAALQPKLLFGTAGMEQALSSCRSVPQNLKCLASMAAARTIGCAYCIDIGPAVARLQGVPERQILELMDFETSTAFSDVERAAIRYSVAMCSTPIRVTGEVFAAVRRHFKPAQIVELTAAIAWENNRARFNHALELEPQGFSEGAYCLLPARVQSSVHAPGV</sequence>
<dbReference type="SUPFAM" id="SSF69118">
    <property type="entry name" value="AhpD-like"/>
    <property type="match status" value="1"/>
</dbReference>
<dbReference type="Proteomes" id="UP000593892">
    <property type="component" value="Chromosome"/>
</dbReference>
<evidence type="ECO:0000313" key="2">
    <source>
        <dbReference type="EMBL" id="QOY87416.1"/>
    </source>
</evidence>
<name>A0A7S7NPJ9_PALFE</name>
<dbReference type="PANTHER" id="PTHR34846">
    <property type="entry name" value="4-CARBOXYMUCONOLACTONE DECARBOXYLASE FAMILY PROTEIN (AFU_ORTHOLOGUE AFUA_6G11590)"/>
    <property type="match status" value="1"/>
</dbReference>
<organism evidence="2 3">
    <name type="scientific">Paludibaculum fermentans</name>
    <dbReference type="NCBI Taxonomy" id="1473598"/>
    <lineage>
        <taxon>Bacteria</taxon>
        <taxon>Pseudomonadati</taxon>
        <taxon>Acidobacteriota</taxon>
        <taxon>Terriglobia</taxon>
        <taxon>Bryobacterales</taxon>
        <taxon>Bryobacteraceae</taxon>
        <taxon>Paludibaculum</taxon>
    </lineage>
</organism>
<evidence type="ECO:0000313" key="3">
    <source>
        <dbReference type="Proteomes" id="UP000593892"/>
    </source>
</evidence>
<dbReference type="PANTHER" id="PTHR34846:SF10">
    <property type="entry name" value="CYTOPLASMIC PROTEIN"/>
    <property type="match status" value="1"/>
</dbReference>
<dbReference type="RefSeq" id="WP_194449085.1">
    <property type="nucleotide sequence ID" value="NZ_CP063849.1"/>
</dbReference>
<protein>
    <submittedName>
        <fullName evidence="2">Carboxymuconolactone decarboxylase family protein</fullName>
    </submittedName>
</protein>
<evidence type="ECO:0000259" key="1">
    <source>
        <dbReference type="Pfam" id="PF02627"/>
    </source>
</evidence>
<keyword evidence="3" id="KW-1185">Reference proteome</keyword>
<dbReference type="KEGG" id="pfer:IRI77_32430"/>
<reference evidence="2 3" key="1">
    <citation type="submission" date="2020-10" db="EMBL/GenBank/DDBJ databases">
        <title>Complete genome sequence of Paludibaculum fermentans P105T, a facultatively anaerobic acidobacterium capable of dissimilatory Fe(III) reduction.</title>
        <authorList>
            <person name="Dedysh S.N."/>
            <person name="Beletsky A.V."/>
            <person name="Kulichevskaya I.S."/>
            <person name="Mardanov A.V."/>
            <person name="Ravin N.V."/>
        </authorList>
    </citation>
    <scope>NUCLEOTIDE SEQUENCE [LARGE SCALE GENOMIC DNA]</scope>
    <source>
        <strain evidence="2 3">P105</strain>
    </source>
</reference>
<dbReference type="InterPro" id="IPR029032">
    <property type="entry name" value="AhpD-like"/>
</dbReference>